<reference evidence="1 2" key="1">
    <citation type="submission" date="2019-08" db="EMBL/GenBank/DDBJ databases">
        <title>Draft genome sequences of two oriental melons (Cucumis melo L. var makuwa).</title>
        <authorList>
            <person name="Kwon S.-Y."/>
        </authorList>
    </citation>
    <scope>NUCLEOTIDE SEQUENCE [LARGE SCALE GENOMIC DNA]</scope>
    <source>
        <strain evidence="2">cv. SW 3</strain>
        <tissue evidence="1">Leaf</tissue>
    </source>
</reference>
<protein>
    <submittedName>
        <fullName evidence="1">LINE-1 retrotransposable element ORF2 protein</fullName>
    </submittedName>
</protein>
<dbReference type="Proteomes" id="UP000321393">
    <property type="component" value="Unassembled WGS sequence"/>
</dbReference>
<organism evidence="1 2">
    <name type="scientific">Cucumis melo var. makuwa</name>
    <name type="common">Oriental melon</name>
    <dbReference type="NCBI Taxonomy" id="1194695"/>
    <lineage>
        <taxon>Eukaryota</taxon>
        <taxon>Viridiplantae</taxon>
        <taxon>Streptophyta</taxon>
        <taxon>Embryophyta</taxon>
        <taxon>Tracheophyta</taxon>
        <taxon>Spermatophyta</taxon>
        <taxon>Magnoliopsida</taxon>
        <taxon>eudicotyledons</taxon>
        <taxon>Gunneridae</taxon>
        <taxon>Pentapetalae</taxon>
        <taxon>rosids</taxon>
        <taxon>fabids</taxon>
        <taxon>Cucurbitales</taxon>
        <taxon>Cucurbitaceae</taxon>
        <taxon>Benincaseae</taxon>
        <taxon>Cucumis</taxon>
    </lineage>
</organism>
<comment type="caution">
    <text evidence="1">The sequence shown here is derived from an EMBL/GenBank/DDBJ whole genome shotgun (WGS) entry which is preliminary data.</text>
</comment>
<evidence type="ECO:0000313" key="2">
    <source>
        <dbReference type="Proteomes" id="UP000321393"/>
    </source>
</evidence>
<sequence>MSLLTNGRGRKIEASLSGQGDQFGGLVSRANLGRKIKGFKVGQDTFSISQQQFADDIVLYIFNEESIKNLFDTIKIFETCSRLSINLHKSEILAIDLEQSEVQKVADSYGCTVGLWRNSPRPSSK</sequence>
<dbReference type="EMBL" id="SSTE01007192">
    <property type="protein sequence ID" value="KAA0057587.1"/>
    <property type="molecule type" value="Genomic_DNA"/>
</dbReference>
<proteinExistence type="predicted"/>
<dbReference type="AlphaFoldDB" id="A0A5A7USD6"/>
<dbReference type="OrthoDB" id="1750350at2759"/>
<gene>
    <name evidence="1" type="ORF">E6C27_scaffold497G00610</name>
</gene>
<name>A0A5A7USD6_CUCMM</name>
<accession>A0A5A7USD6</accession>
<evidence type="ECO:0000313" key="1">
    <source>
        <dbReference type="EMBL" id="KAA0057587.1"/>
    </source>
</evidence>